<evidence type="ECO:0000259" key="13">
    <source>
        <dbReference type="Pfam" id="PF01909"/>
    </source>
</evidence>
<comment type="similarity">
    <text evidence="10">Belongs to the MntA antitoxin family.</text>
</comment>
<proteinExistence type="inferred from homology"/>
<evidence type="ECO:0000256" key="10">
    <source>
        <dbReference type="ARBA" id="ARBA00038276"/>
    </source>
</evidence>
<evidence type="ECO:0000256" key="12">
    <source>
        <dbReference type="ARBA" id="ARBA00048696"/>
    </source>
</evidence>
<organism evidence="14 15">
    <name type="scientific">Methanoregula formicica (strain DSM 22288 / NBRC 105244 / SMSP)</name>
    <dbReference type="NCBI Taxonomy" id="593750"/>
    <lineage>
        <taxon>Archaea</taxon>
        <taxon>Methanobacteriati</taxon>
        <taxon>Methanobacteriota</taxon>
        <taxon>Stenosarchaea group</taxon>
        <taxon>Methanomicrobia</taxon>
        <taxon>Methanomicrobiales</taxon>
        <taxon>Methanoregulaceae</taxon>
        <taxon>Methanoregula</taxon>
    </lineage>
</organism>
<dbReference type="AlphaFoldDB" id="L0HGT8"/>
<evidence type="ECO:0000256" key="4">
    <source>
        <dbReference type="ARBA" id="ARBA00022695"/>
    </source>
</evidence>
<dbReference type="EC" id="2.7.7.108" evidence="9"/>
<keyword evidence="7" id="KW-0067">ATP-binding</keyword>
<comment type="catalytic activity">
    <reaction evidence="11">
        <text>O-(5'-adenylyl)-L-tyrosyl-[protein] + ATP = O-[5'-(adenylyl-(5'-&gt;3')-adenylyl)]-L-tyrosyl-[protein] + diphosphate</text>
        <dbReference type="Rhea" id="RHEA:66528"/>
        <dbReference type="Rhea" id="RHEA-COMP:13846"/>
        <dbReference type="Rhea" id="RHEA-COMP:17046"/>
        <dbReference type="ChEBI" id="CHEBI:30616"/>
        <dbReference type="ChEBI" id="CHEBI:33019"/>
        <dbReference type="ChEBI" id="CHEBI:83624"/>
        <dbReference type="ChEBI" id="CHEBI:167160"/>
    </reaction>
</comment>
<dbReference type="Proteomes" id="UP000010824">
    <property type="component" value="Chromosome"/>
</dbReference>
<evidence type="ECO:0000256" key="6">
    <source>
        <dbReference type="ARBA" id="ARBA00022741"/>
    </source>
</evidence>
<dbReference type="HOGENOM" id="CLU_130257_4_0_2"/>
<dbReference type="PANTHER" id="PTHR33571:SF12">
    <property type="entry name" value="BSL3053 PROTEIN"/>
    <property type="match status" value="1"/>
</dbReference>
<keyword evidence="2" id="KW-1277">Toxin-antitoxin system</keyword>
<accession>L0HGT8</accession>
<reference evidence="15" key="1">
    <citation type="submission" date="2011-12" db="EMBL/GenBank/DDBJ databases">
        <title>Complete sequence of Methanoregula formicicum SMSP.</title>
        <authorList>
            <person name="Lucas S."/>
            <person name="Han J."/>
            <person name="Lapidus A."/>
            <person name="Cheng J.-F."/>
            <person name="Goodwin L."/>
            <person name="Pitluck S."/>
            <person name="Peters L."/>
            <person name="Ovchinnikova G."/>
            <person name="Teshima H."/>
            <person name="Detter J.C."/>
            <person name="Han C."/>
            <person name="Tapia R."/>
            <person name="Land M."/>
            <person name="Hauser L."/>
            <person name="Kyrpides N."/>
            <person name="Ivanova N."/>
            <person name="Pagani I."/>
            <person name="Imachi H."/>
            <person name="Tamaki H."/>
            <person name="Sekiguchi Y."/>
            <person name="Kamagata Y."/>
            <person name="Cadillo-Quiroz H."/>
            <person name="Zinder S."/>
            <person name="Liu W.-T."/>
            <person name="Woyke T."/>
        </authorList>
    </citation>
    <scope>NUCLEOTIDE SEQUENCE [LARGE SCALE GENOMIC DNA]</scope>
    <source>
        <strain evidence="15">DSM 22288 / NBRC 105244 / SMSP</strain>
    </source>
</reference>
<dbReference type="SUPFAM" id="SSF81301">
    <property type="entry name" value="Nucleotidyltransferase"/>
    <property type="match status" value="1"/>
</dbReference>
<evidence type="ECO:0000256" key="1">
    <source>
        <dbReference type="ARBA" id="ARBA00001946"/>
    </source>
</evidence>
<dbReference type="GO" id="GO:0070733">
    <property type="term" value="F:AMPylase activity"/>
    <property type="evidence" value="ECO:0007669"/>
    <property type="project" value="UniProtKB-EC"/>
</dbReference>
<keyword evidence="5" id="KW-0479">Metal-binding</keyword>
<keyword evidence="8" id="KW-0460">Magnesium</keyword>
<evidence type="ECO:0000313" key="15">
    <source>
        <dbReference type="Proteomes" id="UP000010824"/>
    </source>
</evidence>
<evidence type="ECO:0000256" key="7">
    <source>
        <dbReference type="ARBA" id="ARBA00022840"/>
    </source>
</evidence>
<name>L0HGT8_METFS</name>
<dbReference type="InterPro" id="IPR052038">
    <property type="entry name" value="Type-VII_TA_antitoxin"/>
</dbReference>
<sequence length="103" mass="12044">MHRIIEQNLDEIIRICSHRRVRRLALFGSATDDRFDPERSDLDLLVEFEKMQPGDHAEQYFGLAEDLEHLLNRPVDLVEPGPIHNPYFRKSLEDTQVEIYAAA</sequence>
<comment type="cofactor">
    <cofactor evidence="1">
        <name>Mg(2+)</name>
        <dbReference type="ChEBI" id="CHEBI:18420"/>
    </cofactor>
</comment>
<evidence type="ECO:0000313" key="14">
    <source>
        <dbReference type="EMBL" id="AGB03006.1"/>
    </source>
</evidence>
<evidence type="ECO:0000256" key="5">
    <source>
        <dbReference type="ARBA" id="ARBA00022723"/>
    </source>
</evidence>
<dbReference type="InterPro" id="IPR002934">
    <property type="entry name" value="Polymerase_NTP_transf_dom"/>
</dbReference>
<dbReference type="eggNOG" id="arCOG01206">
    <property type="taxonomic scope" value="Archaea"/>
</dbReference>
<keyword evidence="6" id="KW-0547">Nucleotide-binding</keyword>
<dbReference type="OrthoDB" id="111618at2157"/>
<dbReference type="EMBL" id="CP003167">
    <property type="protein sequence ID" value="AGB03006.1"/>
    <property type="molecule type" value="Genomic_DNA"/>
</dbReference>
<dbReference type="PANTHER" id="PTHR33571">
    <property type="entry name" value="SSL8005 PROTEIN"/>
    <property type="match status" value="1"/>
</dbReference>
<dbReference type="KEGG" id="mfo:Metfor_1992"/>
<comment type="catalytic activity">
    <reaction evidence="12">
        <text>L-tyrosyl-[protein] + ATP = O-(5'-adenylyl)-L-tyrosyl-[protein] + diphosphate</text>
        <dbReference type="Rhea" id="RHEA:54288"/>
        <dbReference type="Rhea" id="RHEA-COMP:10136"/>
        <dbReference type="Rhea" id="RHEA-COMP:13846"/>
        <dbReference type="ChEBI" id="CHEBI:30616"/>
        <dbReference type="ChEBI" id="CHEBI:33019"/>
        <dbReference type="ChEBI" id="CHEBI:46858"/>
        <dbReference type="ChEBI" id="CHEBI:83624"/>
        <dbReference type="EC" id="2.7.7.108"/>
    </reaction>
</comment>
<gene>
    <name evidence="14" type="ordered locus">Metfor_1992</name>
</gene>
<dbReference type="GO" id="GO:0005524">
    <property type="term" value="F:ATP binding"/>
    <property type="evidence" value="ECO:0007669"/>
    <property type="project" value="UniProtKB-KW"/>
</dbReference>
<dbReference type="GO" id="GO:0046872">
    <property type="term" value="F:metal ion binding"/>
    <property type="evidence" value="ECO:0007669"/>
    <property type="project" value="UniProtKB-KW"/>
</dbReference>
<feature type="domain" description="Polymerase nucleotidyl transferase" evidence="13">
    <location>
        <begin position="9"/>
        <end position="94"/>
    </location>
</feature>
<keyword evidence="15" id="KW-1185">Reference proteome</keyword>
<evidence type="ECO:0000256" key="3">
    <source>
        <dbReference type="ARBA" id="ARBA00022679"/>
    </source>
</evidence>
<reference evidence="14 15" key="2">
    <citation type="journal article" date="2014" name="Genome Announc.">
        <title>Complete Genome Sequence of Methanoregula formicica SMSPT, a Mesophilic Hydrogenotrophic Methanogen Isolated from a Methanogenic Upflow Anaerobic Sludge Blanket Reactor.</title>
        <authorList>
            <person name="Yamamoto K."/>
            <person name="Tamaki H."/>
            <person name="Cadillo-Quiroz H."/>
            <person name="Imachi H."/>
            <person name="Kyrpides N."/>
            <person name="Woyke T."/>
            <person name="Goodwin L."/>
            <person name="Zinder S.H."/>
            <person name="Kamagata Y."/>
            <person name="Liu W.T."/>
        </authorList>
    </citation>
    <scope>NUCLEOTIDE SEQUENCE [LARGE SCALE GENOMIC DNA]</scope>
    <source>
        <strain evidence="15">DSM 22288 / NBRC 105244 / SMSP</strain>
    </source>
</reference>
<evidence type="ECO:0000256" key="11">
    <source>
        <dbReference type="ARBA" id="ARBA00047518"/>
    </source>
</evidence>
<evidence type="ECO:0000256" key="2">
    <source>
        <dbReference type="ARBA" id="ARBA00022649"/>
    </source>
</evidence>
<dbReference type="InterPro" id="IPR043519">
    <property type="entry name" value="NT_sf"/>
</dbReference>
<evidence type="ECO:0000256" key="8">
    <source>
        <dbReference type="ARBA" id="ARBA00022842"/>
    </source>
</evidence>
<dbReference type="Gene3D" id="3.30.460.10">
    <property type="entry name" value="Beta Polymerase, domain 2"/>
    <property type="match status" value="1"/>
</dbReference>
<protein>
    <recommendedName>
        <fullName evidence="9">protein adenylyltransferase</fullName>
        <ecNumber evidence="9">2.7.7.108</ecNumber>
    </recommendedName>
</protein>
<dbReference type="InParanoid" id="L0HGT8"/>
<dbReference type="Pfam" id="PF01909">
    <property type="entry name" value="NTP_transf_2"/>
    <property type="match status" value="1"/>
</dbReference>
<keyword evidence="4" id="KW-0548">Nucleotidyltransferase</keyword>
<dbReference type="GeneID" id="14309385"/>
<dbReference type="RefSeq" id="WP_015285969.1">
    <property type="nucleotide sequence ID" value="NC_019943.1"/>
</dbReference>
<dbReference type="STRING" id="593750.Metfor_1992"/>
<evidence type="ECO:0000256" key="9">
    <source>
        <dbReference type="ARBA" id="ARBA00034531"/>
    </source>
</evidence>
<dbReference type="CDD" id="cd05403">
    <property type="entry name" value="NT_KNTase_like"/>
    <property type="match status" value="1"/>
</dbReference>
<keyword evidence="3 14" id="KW-0808">Transferase</keyword>